<organism evidence="8 9">
    <name type="scientific">Thiosulfativibrio zosterae</name>
    <dbReference type="NCBI Taxonomy" id="2675053"/>
    <lineage>
        <taxon>Bacteria</taxon>
        <taxon>Pseudomonadati</taxon>
        <taxon>Pseudomonadota</taxon>
        <taxon>Gammaproteobacteria</taxon>
        <taxon>Thiotrichales</taxon>
        <taxon>Piscirickettsiaceae</taxon>
        <taxon>Thiosulfativibrio</taxon>
    </lineage>
</organism>
<evidence type="ECO:0000256" key="6">
    <source>
        <dbReference type="RuleBase" id="RU003915"/>
    </source>
</evidence>
<proteinExistence type="inferred from homology"/>
<evidence type="ECO:0000256" key="3">
    <source>
        <dbReference type="ARBA" id="ARBA00023110"/>
    </source>
</evidence>
<dbReference type="Proteomes" id="UP000501466">
    <property type="component" value="Chromosome"/>
</dbReference>
<dbReference type="InterPro" id="IPR046357">
    <property type="entry name" value="PPIase_dom_sf"/>
</dbReference>
<feature type="domain" description="PPIase FKBP-type" evidence="7">
    <location>
        <begin position="15"/>
        <end position="99"/>
    </location>
</feature>
<evidence type="ECO:0000256" key="4">
    <source>
        <dbReference type="ARBA" id="ARBA00023235"/>
    </source>
</evidence>
<dbReference type="Gene3D" id="2.40.10.330">
    <property type="match status" value="1"/>
</dbReference>
<dbReference type="Gene3D" id="3.10.50.40">
    <property type="match status" value="1"/>
</dbReference>
<reference evidence="9" key="1">
    <citation type="submission" date="2019-11" db="EMBL/GenBank/DDBJ databases">
        <title>Isolation and characterization of two novel species in the genus Thiomicrorhabdus.</title>
        <authorList>
            <person name="Mochizuki J."/>
            <person name="Kojima H."/>
            <person name="Fukui M."/>
        </authorList>
    </citation>
    <scope>NUCLEOTIDE SEQUENCE [LARGE SCALE GENOMIC DNA]</scope>
    <source>
        <strain evidence="9">AkT22</strain>
    </source>
</reference>
<protein>
    <recommendedName>
        <fullName evidence="6">Peptidyl-prolyl cis-trans isomerase</fullName>
        <ecNumber evidence="6">5.2.1.8</ecNumber>
    </recommendedName>
</protein>
<dbReference type="PANTHER" id="PTHR47861">
    <property type="entry name" value="FKBP-TYPE PEPTIDYL-PROLYL CIS-TRANS ISOMERASE SLYD"/>
    <property type="match status" value="1"/>
</dbReference>
<sequence length="152" mass="16584">MNQTSESQVLLVTENSRLDIEFELSVFDGPLIEKTAEGEVFSFQIGDGQLLPQLENLLIGLEVDTTAKFTLVPEQAFGRSDPNNFQVMPKSDFPADMPLSLGHVIGFDTPTGDEVPGTIIAVNGDEVTINFNHPLADKVIVFSATIKAIYQD</sequence>
<keyword evidence="4 5" id="KW-0413">Isomerase</keyword>
<keyword evidence="3 5" id="KW-0697">Rotamase</keyword>
<dbReference type="AlphaFoldDB" id="A0A6F8PN20"/>
<dbReference type="SUPFAM" id="SSF54534">
    <property type="entry name" value="FKBP-like"/>
    <property type="match status" value="1"/>
</dbReference>
<evidence type="ECO:0000256" key="2">
    <source>
        <dbReference type="ARBA" id="ARBA00006577"/>
    </source>
</evidence>
<gene>
    <name evidence="8" type="ORF">THMIRHAT_12320</name>
</gene>
<keyword evidence="9" id="KW-1185">Reference proteome</keyword>
<comment type="catalytic activity">
    <reaction evidence="1 5 6">
        <text>[protein]-peptidylproline (omega=180) = [protein]-peptidylproline (omega=0)</text>
        <dbReference type="Rhea" id="RHEA:16237"/>
        <dbReference type="Rhea" id="RHEA-COMP:10747"/>
        <dbReference type="Rhea" id="RHEA-COMP:10748"/>
        <dbReference type="ChEBI" id="CHEBI:83833"/>
        <dbReference type="ChEBI" id="CHEBI:83834"/>
        <dbReference type="EC" id="5.2.1.8"/>
    </reaction>
</comment>
<dbReference type="InterPro" id="IPR048261">
    <property type="entry name" value="SlpA/SlyD-like_ins_sf"/>
</dbReference>
<name>A0A6F8PN20_9GAMM</name>
<accession>A0A6F8PN20</accession>
<evidence type="ECO:0000313" key="8">
    <source>
        <dbReference type="EMBL" id="BBP43486.1"/>
    </source>
</evidence>
<evidence type="ECO:0000259" key="7">
    <source>
        <dbReference type="PROSITE" id="PS50059"/>
    </source>
</evidence>
<dbReference type="InterPro" id="IPR001179">
    <property type="entry name" value="PPIase_FKBP_dom"/>
</dbReference>
<evidence type="ECO:0000256" key="5">
    <source>
        <dbReference type="PROSITE-ProRule" id="PRU00277"/>
    </source>
</evidence>
<dbReference type="PROSITE" id="PS50059">
    <property type="entry name" value="FKBP_PPIASE"/>
    <property type="match status" value="1"/>
</dbReference>
<dbReference type="GO" id="GO:0003755">
    <property type="term" value="F:peptidyl-prolyl cis-trans isomerase activity"/>
    <property type="evidence" value="ECO:0007669"/>
    <property type="project" value="UniProtKB-UniRule"/>
</dbReference>
<dbReference type="EMBL" id="AP021888">
    <property type="protein sequence ID" value="BBP43486.1"/>
    <property type="molecule type" value="Genomic_DNA"/>
</dbReference>
<dbReference type="Pfam" id="PF00254">
    <property type="entry name" value="FKBP_C"/>
    <property type="match status" value="1"/>
</dbReference>
<evidence type="ECO:0000256" key="1">
    <source>
        <dbReference type="ARBA" id="ARBA00000971"/>
    </source>
</evidence>
<evidence type="ECO:0000313" key="9">
    <source>
        <dbReference type="Proteomes" id="UP000501466"/>
    </source>
</evidence>
<dbReference type="RefSeq" id="WP_173291278.1">
    <property type="nucleotide sequence ID" value="NZ_AP021888.1"/>
</dbReference>
<comment type="similarity">
    <text evidence="2 6">Belongs to the FKBP-type PPIase family.</text>
</comment>
<dbReference type="KEGG" id="tzo:THMIRHAT_12320"/>
<dbReference type="EC" id="5.2.1.8" evidence="6"/>
<dbReference type="PANTHER" id="PTHR47861:SF4">
    <property type="entry name" value="FKBP-TYPE 16 KDA PEPTIDYL-PROLYL CIS-TRANS ISOMERASE"/>
    <property type="match status" value="1"/>
</dbReference>